<organism evidence="1 2">
    <name type="scientific">Pseudomonas paraeruginosa</name>
    <dbReference type="NCBI Taxonomy" id="2994495"/>
    <lineage>
        <taxon>Bacteria</taxon>
        <taxon>Pseudomonadati</taxon>
        <taxon>Pseudomonadota</taxon>
        <taxon>Gammaproteobacteria</taxon>
        <taxon>Pseudomonadales</taxon>
        <taxon>Pseudomonadaceae</taxon>
        <taxon>Pseudomonas</taxon>
    </lineage>
</organism>
<name>A0A2R3IM67_9PSED</name>
<evidence type="ECO:0000313" key="2">
    <source>
        <dbReference type="Proteomes" id="UP000238390"/>
    </source>
</evidence>
<evidence type="ECO:0000313" key="1">
    <source>
        <dbReference type="EMBL" id="AVK03028.1"/>
    </source>
</evidence>
<sequence>MPRLILRHVHLPKKAEYGTGSQGVERRLAMDCAGCEDVLAAPSVGPLPLCPQAGPGGGRQPL</sequence>
<dbReference type="Proteomes" id="UP000238390">
    <property type="component" value="Chromosome"/>
</dbReference>
<proteinExistence type="predicted"/>
<keyword evidence="2" id="KW-1185">Reference proteome</keyword>
<dbReference type="AlphaFoldDB" id="A0A2R3IM67"/>
<gene>
    <name evidence="1" type="ORF">CSB93_2981</name>
</gene>
<protein>
    <submittedName>
        <fullName evidence="1">Uncharacterized protein</fullName>
    </submittedName>
</protein>
<reference evidence="1 2" key="1">
    <citation type="submission" date="2018-02" db="EMBL/GenBank/DDBJ databases">
        <title>FDA/CDC Antimicrobial Resistant Isolate Bank Genome Sequencing.</title>
        <authorList>
            <person name="Benahmed F.H."/>
            <person name="Lutgring J.D."/>
            <person name="Yoo B."/>
            <person name="Machado M."/>
            <person name="Brown A."/>
            <person name="McAllister G."/>
            <person name="Perry A."/>
            <person name="Halpin A.L."/>
            <person name="Vavikolanu K."/>
            <person name="Ott S."/>
            <person name="Zhao X."/>
            <person name="Tallon L.J."/>
            <person name="Sadzewicz L."/>
            <person name="Aluvathingal J."/>
            <person name="Nadendla S."/>
            <person name="Voskania-kordi A."/>
            <person name="Simonyan V."/>
            <person name="Patel J."/>
            <person name="Shawar R.M."/>
        </authorList>
    </citation>
    <scope>NUCLEOTIDE SEQUENCE [LARGE SCALE GENOMIC DNA]</scope>
    <source>
        <strain evidence="1 2">AR_0356</strain>
    </source>
</reference>
<dbReference type="EMBL" id="CP027169">
    <property type="protein sequence ID" value="AVK03028.1"/>
    <property type="molecule type" value="Genomic_DNA"/>
</dbReference>
<accession>A0A2R3IM67</accession>